<feature type="domain" description="PASTA" evidence="5">
    <location>
        <begin position="728"/>
        <end position="787"/>
    </location>
</feature>
<dbReference type="InterPro" id="IPR001460">
    <property type="entry name" value="PCN-bd_Tpept"/>
</dbReference>
<dbReference type="PROSITE" id="PS51178">
    <property type="entry name" value="PASTA"/>
    <property type="match status" value="1"/>
</dbReference>
<evidence type="ECO:0000256" key="4">
    <source>
        <dbReference type="SAM" id="Phobius"/>
    </source>
</evidence>
<dbReference type="Gene3D" id="1.10.150.770">
    <property type="match status" value="1"/>
</dbReference>
<proteinExistence type="predicted"/>
<evidence type="ECO:0000313" key="6">
    <source>
        <dbReference type="EMBL" id="RZU42818.1"/>
    </source>
</evidence>
<dbReference type="RefSeq" id="WP_130420911.1">
    <property type="nucleotide sequence ID" value="NZ_SHKW01000001.1"/>
</dbReference>
<evidence type="ECO:0000259" key="5">
    <source>
        <dbReference type="PROSITE" id="PS51178"/>
    </source>
</evidence>
<dbReference type="Pfam" id="PF03793">
    <property type="entry name" value="PASTA"/>
    <property type="match status" value="1"/>
</dbReference>
<dbReference type="GO" id="GO:0071555">
    <property type="term" value="P:cell wall organization"/>
    <property type="evidence" value="ECO:0007669"/>
    <property type="project" value="TreeGrafter"/>
</dbReference>
<dbReference type="InterPro" id="IPR036138">
    <property type="entry name" value="PBP_dimer_sf"/>
</dbReference>
<reference evidence="6 7" key="1">
    <citation type="submission" date="2019-02" db="EMBL/GenBank/DDBJ databases">
        <title>Genomic Encyclopedia of Archaeal and Bacterial Type Strains, Phase II (KMG-II): from individual species to whole genera.</title>
        <authorList>
            <person name="Goeker M."/>
        </authorList>
    </citation>
    <scope>NUCLEOTIDE SEQUENCE [LARGE SCALE GENOMIC DNA]</scope>
    <source>
        <strain evidence="6 7">DSM 18101</strain>
    </source>
</reference>
<dbReference type="PANTHER" id="PTHR30627">
    <property type="entry name" value="PEPTIDOGLYCAN D,D-TRANSPEPTIDASE"/>
    <property type="match status" value="1"/>
</dbReference>
<dbReference type="Gene3D" id="3.30.450.330">
    <property type="match status" value="1"/>
</dbReference>
<dbReference type="OrthoDB" id="9770103at2"/>
<dbReference type="Pfam" id="PF03717">
    <property type="entry name" value="PBP_dimer"/>
    <property type="match status" value="1"/>
</dbReference>
<evidence type="ECO:0000313" key="7">
    <source>
        <dbReference type="Proteomes" id="UP000292958"/>
    </source>
</evidence>
<dbReference type="CDD" id="cd06575">
    <property type="entry name" value="PASTA_Pbp2x-like_2"/>
    <property type="match status" value="1"/>
</dbReference>
<dbReference type="InterPro" id="IPR012338">
    <property type="entry name" value="Beta-lactam/transpept-like"/>
</dbReference>
<organism evidence="6 7">
    <name type="scientific">Edaphobacter modestus</name>
    <dbReference type="NCBI Taxonomy" id="388466"/>
    <lineage>
        <taxon>Bacteria</taxon>
        <taxon>Pseudomonadati</taxon>
        <taxon>Acidobacteriota</taxon>
        <taxon>Terriglobia</taxon>
        <taxon>Terriglobales</taxon>
        <taxon>Acidobacteriaceae</taxon>
        <taxon>Edaphobacter</taxon>
    </lineage>
</organism>
<dbReference type="SUPFAM" id="SSF56601">
    <property type="entry name" value="beta-lactamase/transpeptidase-like"/>
    <property type="match status" value="1"/>
</dbReference>
<dbReference type="SUPFAM" id="SSF56519">
    <property type="entry name" value="Penicillin binding protein dimerisation domain"/>
    <property type="match status" value="1"/>
</dbReference>
<dbReference type="GO" id="GO:0005886">
    <property type="term" value="C:plasma membrane"/>
    <property type="evidence" value="ECO:0007669"/>
    <property type="project" value="TreeGrafter"/>
</dbReference>
<gene>
    <name evidence="6" type="ORF">BDD14_4414</name>
</gene>
<dbReference type="PANTHER" id="PTHR30627:SF1">
    <property type="entry name" value="PEPTIDOGLYCAN D,D-TRANSPEPTIDASE FTSI"/>
    <property type="match status" value="1"/>
</dbReference>
<keyword evidence="4" id="KW-0812">Transmembrane</keyword>
<evidence type="ECO:0000256" key="1">
    <source>
        <dbReference type="ARBA" id="ARBA00004370"/>
    </source>
</evidence>
<comment type="subcellular location">
    <subcellularLocation>
        <location evidence="1">Membrane</location>
    </subcellularLocation>
</comment>
<keyword evidence="2" id="KW-0378">Hydrolase</keyword>
<name>A0A4Q7YYI6_9BACT</name>
<dbReference type="AlphaFoldDB" id="A0A4Q7YYI6"/>
<keyword evidence="7" id="KW-1185">Reference proteome</keyword>
<dbReference type="Gene3D" id="3.90.1310.10">
    <property type="entry name" value="Penicillin-binding protein 2a (Domain 2)"/>
    <property type="match status" value="1"/>
</dbReference>
<dbReference type="GO" id="GO:0008658">
    <property type="term" value="F:penicillin binding"/>
    <property type="evidence" value="ECO:0007669"/>
    <property type="project" value="InterPro"/>
</dbReference>
<dbReference type="InterPro" id="IPR005543">
    <property type="entry name" value="PASTA_dom"/>
</dbReference>
<feature type="transmembrane region" description="Helical" evidence="4">
    <location>
        <begin position="21"/>
        <end position="41"/>
    </location>
</feature>
<evidence type="ECO:0000256" key="2">
    <source>
        <dbReference type="ARBA" id="ARBA00022645"/>
    </source>
</evidence>
<evidence type="ECO:0000256" key="3">
    <source>
        <dbReference type="ARBA" id="ARBA00023136"/>
    </source>
</evidence>
<protein>
    <submittedName>
        <fullName evidence="6">Peptidoglycan synthetase FtsI</fullName>
    </submittedName>
</protein>
<accession>A0A4Q7YYI6</accession>
<dbReference type="Proteomes" id="UP000292958">
    <property type="component" value="Unassembled WGS sequence"/>
</dbReference>
<sequence>MNKAPRQTLTAPIRRIRFVNVALFFVFWTAAIGVRLIWLQVVRHGDFVERAARQQQRTFEVAPRRGVLYDRNLKELAMTVLVDSIYAVPNELGENRASTADILAKIVHNEHDNFTSEPQMLARFNASRNFAWVARRVDAETATRVRELNLKGVYFQKEFKRFYPNNDLAAQVLGYVGTDDTGLGGLERHFDDEMHGTPGHVMTAVDAKRHILGSEESQPMPGENLVLSIDANIQYMAERALDAQMEKMKAAHGTVVVQDPHTGQILALAIAPRFNPNDQRHMDASVLQNLAVSDIYEPGSTFKLVTYAAALDAAGVQPTDIVDCQFGAMTMYGRTLHDDHSDRFGRVTVQYALEHSSDVGAAKMALKLGNQKFYDYIRSFGFGDRSGIELPSETRGILRNPKKWGSTSILSMAIGQEIGVTPVQLVTMVSTIANGGVYMPPHVLLQSTDQVKGDPRLRPVAFRPANQLPSTLPDGAHRVITEMTSAKMRMMMQGIVTEGTGKKAALNGYSSAGKTGTAQKVDPVTHTYSHTKLVASFAGFAPVSNPAISVAVVIDTPTVGTRYGGETSAPVFAEVAQEVLEYLGVPHDQPLKTKKEQQTMLTANDVADDSLEDNGADLNQMFADINDLPADDPLRAQANAGALPAFAADDKSAITAKAAEAQAEKKSPAVAAKGKDSTLLNLLPAKVLATFRSKSAPSPDAQEASLSASPKIMPAVQMRGDGGVVVDASHRVAVPSFEGGSLRTVVERADQAGLRVQPVGSGLAHDQAPAPGTMVPAGTEIVVRFAR</sequence>
<dbReference type="EMBL" id="SHKW01000001">
    <property type="protein sequence ID" value="RZU42818.1"/>
    <property type="molecule type" value="Genomic_DNA"/>
</dbReference>
<keyword evidence="2" id="KW-0121">Carboxypeptidase</keyword>
<dbReference type="Pfam" id="PF00905">
    <property type="entry name" value="Transpeptidase"/>
    <property type="match status" value="1"/>
</dbReference>
<dbReference type="InterPro" id="IPR005311">
    <property type="entry name" value="PBP_dimer"/>
</dbReference>
<dbReference type="InterPro" id="IPR050515">
    <property type="entry name" value="Beta-lactam/transpept"/>
</dbReference>
<dbReference type="Gene3D" id="3.40.710.10">
    <property type="entry name" value="DD-peptidase/beta-lactamase superfamily"/>
    <property type="match status" value="1"/>
</dbReference>
<dbReference type="SUPFAM" id="SSF54184">
    <property type="entry name" value="Penicillin-binding protein 2x (pbp-2x), c-terminal domain"/>
    <property type="match status" value="1"/>
</dbReference>
<keyword evidence="4" id="KW-1133">Transmembrane helix</keyword>
<keyword evidence="3 4" id="KW-0472">Membrane</keyword>
<keyword evidence="2" id="KW-0645">Protease</keyword>
<dbReference type="GO" id="GO:0004180">
    <property type="term" value="F:carboxypeptidase activity"/>
    <property type="evidence" value="ECO:0007669"/>
    <property type="project" value="UniProtKB-KW"/>
</dbReference>
<comment type="caution">
    <text evidence="6">The sequence shown here is derived from an EMBL/GenBank/DDBJ whole genome shotgun (WGS) entry which is preliminary data.</text>
</comment>